<comment type="caution">
    <text evidence="2">The sequence shown here is derived from an EMBL/GenBank/DDBJ whole genome shotgun (WGS) entry which is preliminary data.</text>
</comment>
<evidence type="ECO:0000313" key="3">
    <source>
        <dbReference type="Proteomes" id="UP001218218"/>
    </source>
</evidence>
<reference evidence="2" key="1">
    <citation type="submission" date="2023-03" db="EMBL/GenBank/DDBJ databases">
        <title>Massive genome expansion in bonnet fungi (Mycena s.s.) driven by repeated elements and novel gene families across ecological guilds.</title>
        <authorList>
            <consortium name="Lawrence Berkeley National Laboratory"/>
            <person name="Harder C.B."/>
            <person name="Miyauchi S."/>
            <person name="Viragh M."/>
            <person name="Kuo A."/>
            <person name="Thoen E."/>
            <person name="Andreopoulos B."/>
            <person name="Lu D."/>
            <person name="Skrede I."/>
            <person name="Drula E."/>
            <person name="Henrissat B."/>
            <person name="Morin E."/>
            <person name="Kohler A."/>
            <person name="Barry K."/>
            <person name="LaButti K."/>
            <person name="Morin E."/>
            <person name="Salamov A."/>
            <person name="Lipzen A."/>
            <person name="Mereny Z."/>
            <person name="Hegedus B."/>
            <person name="Baldrian P."/>
            <person name="Stursova M."/>
            <person name="Weitz H."/>
            <person name="Taylor A."/>
            <person name="Grigoriev I.V."/>
            <person name="Nagy L.G."/>
            <person name="Martin F."/>
            <person name="Kauserud H."/>
        </authorList>
    </citation>
    <scope>NUCLEOTIDE SEQUENCE</scope>
    <source>
        <strain evidence="2">CBHHK002</strain>
    </source>
</reference>
<dbReference type="Proteomes" id="UP001218218">
    <property type="component" value="Unassembled WGS sequence"/>
</dbReference>
<dbReference type="AlphaFoldDB" id="A0AAD6ZNG2"/>
<dbReference type="EMBL" id="JARIHO010000036">
    <property type="protein sequence ID" value="KAJ7331068.1"/>
    <property type="molecule type" value="Genomic_DNA"/>
</dbReference>
<proteinExistence type="predicted"/>
<evidence type="ECO:0000256" key="1">
    <source>
        <dbReference type="SAM" id="MobiDB-lite"/>
    </source>
</evidence>
<organism evidence="2 3">
    <name type="scientific">Mycena albidolilacea</name>
    <dbReference type="NCBI Taxonomy" id="1033008"/>
    <lineage>
        <taxon>Eukaryota</taxon>
        <taxon>Fungi</taxon>
        <taxon>Dikarya</taxon>
        <taxon>Basidiomycota</taxon>
        <taxon>Agaricomycotina</taxon>
        <taxon>Agaricomycetes</taxon>
        <taxon>Agaricomycetidae</taxon>
        <taxon>Agaricales</taxon>
        <taxon>Marasmiineae</taxon>
        <taxon>Mycenaceae</taxon>
        <taxon>Mycena</taxon>
    </lineage>
</organism>
<keyword evidence="3" id="KW-1185">Reference proteome</keyword>
<evidence type="ECO:0000313" key="2">
    <source>
        <dbReference type="EMBL" id="KAJ7331068.1"/>
    </source>
</evidence>
<sequence length="301" mass="32963">MTKYDSVLKNFPFFDAGQQGLPGCGIVTARAVARGNLGDDLLHEALKSCTPTAQFLQFLNSWHHALALEFSTNPHGLLSRKHGAIAATIAAMPSFPNIDVIFAYVHPITLWSSDTRPDYHSWDSLASPNGQLGWDAATISASFGNNLYLGIAMQSFLKPYNLRAALEAHVNSGFLLETDFPRSSVLRIVKEKTLHNLLVYGVEISTGALSLQVKSGLEDASAFLMPTLRILWIPARTVNYALADLLSKSKIAVKPSKSKSKNPCKPYGRPETRLHSDAGAARFDIIDLTSPEPEDLPSRRF</sequence>
<name>A0AAD6ZNG2_9AGAR</name>
<gene>
    <name evidence="2" type="ORF">DFH08DRAFT_815153</name>
</gene>
<accession>A0AAD6ZNG2</accession>
<protein>
    <submittedName>
        <fullName evidence="2">Uncharacterized protein</fullName>
    </submittedName>
</protein>
<feature type="region of interest" description="Disordered" evidence="1">
    <location>
        <begin position="256"/>
        <end position="279"/>
    </location>
</feature>